<sequence length="76" mass="8658">MAHPKSRISKQRKRKRRTHYKASEPTLTVCQTTGETHQPHRAYTDAEGNMFYNGNLLVKAPEVVEVADDDDTDDEA</sequence>
<dbReference type="PANTHER" id="PTHR35534:SF1">
    <property type="entry name" value="LARGE RIBOSOMAL SUBUNIT PROTEIN BL32"/>
    <property type="match status" value="1"/>
</dbReference>
<dbReference type="GO" id="GO:0005840">
    <property type="term" value="C:ribosome"/>
    <property type="evidence" value="ECO:0007669"/>
    <property type="project" value="UniProtKB-KW"/>
</dbReference>
<reference evidence="7 8" key="1">
    <citation type="submission" date="2020-03" db="EMBL/GenBank/DDBJ databases">
        <title>Genomic Encyclopedia of Type Strains, Phase IV (KMG-IV): sequencing the most valuable type-strain genomes for metagenomic binning, comparative biology and taxonomic classification.</title>
        <authorList>
            <person name="Goeker M."/>
        </authorList>
    </citation>
    <scope>NUCLEOTIDE SEQUENCE [LARGE SCALE GENOMIC DNA]</scope>
    <source>
        <strain evidence="7 8">DSM 105096</strain>
    </source>
</reference>
<comment type="similarity">
    <text evidence="1 5">Belongs to the bacterial ribosomal protein bL32 family.</text>
</comment>
<dbReference type="Pfam" id="PF01783">
    <property type="entry name" value="Ribosomal_L32p"/>
    <property type="match status" value="1"/>
</dbReference>
<organism evidence="7 8">
    <name type="scientific">Neolewinella antarctica</name>
    <dbReference type="NCBI Taxonomy" id="442734"/>
    <lineage>
        <taxon>Bacteria</taxon>
        <taxon>Pseudomonadati</taxon>
        <taxon>Bacteroidota</taxon>
        <taxon>Saprospiria</taxon>
        <taxon>Saprospirales</taxon>
        <taxon>Lewinellaceae</taxon>
        <taxon>Neolewinella</taxon>
    </lineage>
</organism>
<dbReference type="HAMAP" id="MF_00340">
    <property type="entry name" value="Ribosomal_bL32"/>
    <property type="match status" value="1"/>
</dbReference>
<evidence type="ECO:0000313" key="7">
    <source>
        <dbReference type="EMBL" id="NJC24617.1"/>
    </source>
</evidence>
<dbReference type="InterPro" id="IPR002677">
    <property type="entry name" value="Ribosomal_bL32"/>
</dbReference>
<evidence type="ECO:0000256" key="1">
    <source>
        <dbReference type="ARBA" id="ARBA00008560"/>
    </source>
</evidence>
<dbReference type="Proteomes" id="UP000770785">
    <property type="component" value="Unassembled WGS sequence"/>
</dbReference>
<proteinExistence type="inferred from homology"/>
<evidence type="ECO:0000256" key="6">
    <source>
        <dbReference type="SAM" id="MobiDB-lite"/>
    </source>
</evidence>
<evidence type="ECO:0000313" key="8">
    <source>
        <dbReference type="Proteomes" id="UP000770785"/>
    </source>
</evidence>
<evidence type="ECO:0000256" key="2">
    <source>
        <dbReference type="ARBA" id="ARBA00022980"/>
    </source>
</evidence>
<dbReference type="InterPro" id="IPR011332">
    <property type="entry name" value="Ribosomal_zn-bd"/>
</dbReference>
<evidence type="ECO:0000256" key="4">
    <source>
        <dbReference type="ARBA" id="ARBA00035178"/>
    </source>
</evidence>
<evidence type="ECO:0000256" key="3">
    <source>
        <dbReference type="ARBA" id="ARBA00023274"/>
    </source>
</evidence>
<name>A0ABX0X6Y3_9BACT</name>
<protein>
    <recommendedName>
        <fullName evidence="4 5">Large ribosomal subunit protein bL32</fullName>
    </recommendedName>
</protein>
<dbReference type="SUPFAM" id="SSF57829">
    <property type="entry name" value="Zn-binding ribosomal proteins"/>
    <property type="match status" value="1"/>
</dbReference>
<keyword evidence="2 5" id="KW-0689">Ribosomal protein</keyword>
<keyword evidence="3 5" id="KW-0687">Ribonucleoprotein</keyword>
<gene>
    <name evidence="5" type="primary">rpmF</name>
    <name evidence="7" type="ORF">GGR27_000098</name>
</gene>
<evidence type="ECO:0000256" key="5">
    <source>
        <dbReference type="HAMAP-Rule" id="MF_00340"/>
    </source>
</evidence>
<dbReference type="NCBIfam" id="TIGR01031">
    <property type="entry name" value="rpmF_bact"/>
    <property type="match status" value="1"/>
</dbReference>
<keyword evidence="8" id="KW-1185">Reference proteome</keyword>
<dbReference type="InterPro" id="IPR044957">
    <property type="entry name" value="Ribosomal_bL32_bact"/>
</dbReference>
<feature type="compositionally biased region" description="Basic residues" evidence="6">
    <location>
        <begin position="1"/>
        <end position="20"/>
    </location>
</feature>
<comment type="caution">
    <text evidence="7">The sequence shown here is derived from an EMBL/GenBank/DDBJ whole genome shotgun (WGS) entry which is preliminary data.</text>
</comment>
<dbReference type="EMBL" id="JAATJH010000001">
    <property type="protein sequence ID" value="NJC24617.1"/>
    <property type="molecule type" value="Genomic_DNA"/>
</dbReference>
<dbReference type="RefSeq" id="WP_168035438.1">
    <property type="nucleotide sequence ID" value="NZ_JAATJH010000001.1"/>
</dbReference>
<feature type="region of interest" description="Disordered" evidence="6">
    <location>
        <begin position="1"/>
        <end position="25"/>
    </location>
</feature>
<dbReference type="PANTHER" id="PTHR35534">
    <property type="entry name" value="50S RIBOSOMAL PROTEIN L32"/>
    <property type="match status" value="1"/>
</dbReference>
<accession>A0ABX0X6Y3</accession>